<dbReference type="Proteomes" id="UP000050898">
    <property type="component" value="Unassembled WGS sequence"/>
</dbReference>
<sequence>MDPKKGVAENLATPFFVNETLLTSRISRNASTIPKLFSQEKQHKSSFLIR</sequence>
<protein>
    <submittedName>
        <fullName evidence="1">Uncharacterized protein</fullName>
    </submittedName>
</protein>
<reference evidence="1 2" key="1">
    <citation type="journal article" date="2015" name="Genome Announc.">
        <title>Expanding the biotechnology potential of lactobacilli through comparative genomics of 213 strains and associated genera.</title>
        <authorList>
            <person name="Sun Z."/>
            <person name="Harris H.M."/>
            <person name="McCann A."/>
            <person name="Guo C."/>
            <person name="Argimon S."/>
            <person name="Zhang W."/>
            <person name="Yang X."/>
            <person name="Jeffery I.B."/>
            <person name="Cooney J.C."/>
            <person name="Kagawa T.F."/>
            <person name="Liu W."/>
            <person name="Song Y."/>
            <person name="Salvetti E."/>
            <person name="Wrobel A."/>
            <person name="Rasinkangas P."/>
            <person name="Parkhill J."/>
            <person name="Rea M.C."/>
            <person name="O'Sullivan O."/>
            <person name="Ritari J."/>
            <person name="Douillard F.P."/>
            <person name="Paul Ross R."/>
            <person name="Yang R."/>
            <person name="Briner A.E."/>
            <person name="Felis G.E."/>
            <person name="de Vos W.M."/>
            <person name="Barrangou R."/>
            <person name="Klaenhammer T.R."/>
            <person name="Caufield P.W."/>
            <person name="Cui Y."/>
            <person name="Zhang H."/>
            <person name="O'Toole P.W."/>
        </authorList>
    </citation>
    <scope>NUCLEOTIDE SEQUENCE [LARGE SCALE GENOMIC DNA]</scope>
    <source>
        <strain evidence="1 2">DSM 20444</strain>
    </source>
</reference>
<dbReference type="EMBL" id="AYYH01000018">
    <property type="protein sequence ID" value="KRN09836.1"/>
    <property type="molecule type" value="Genomic_DNA"/>
</dbReference>
<dbReference type="PATRIC" id="fig|1046596.6.peg.736"/>
<keyword evidence="2" id="KW-1185">Reference proteome</keyword>
<accession>A0A0R2EBP5</accession>
<comment type="caution">
    <text evidence="1">The sequence shown here is derived from an EMBL/GenBank/DDBJ whole genome shotgun (WGS) entry which is preliminary data.</text>
</comment>
<dbReference type="AlphaFoldDB" id="A0A0R2EBP5"/>
<proteinExistence type="predicted"/>
<organism evidence="1 2">
    <name type="scientific">Liquorilactobacillus mali KCTC 3596 = DSM 20444</name>
    <dbReference type="NCBI Taxonomy" id="1046596"/>
    <lineage>
        <taxon>Bacteria</taxon>
        <taxon>Bacillati</taxon>
        <taxon>Bacillota</taxon>
        <taxon>Bacilli</taxon>
        <taxon>Lactobacillales</taxon>
        <taxon>Lactobacillaceae</taxon>
        <taxon>Liquorilactobacillus</taxon>
    </lineage>
</organism>
<evidence type="ECO:0000313" key="2">
    <source>
        <dbReference type="Proteomes" id="UP000050898"/>
    </source>
</evidence>
<evidence type="ECO:0000313" key="1">
    <source>
        <dbReference type="EMBL" id="KRN09836.1"/>
    </source>
</evidence>
<gene>
    <name evidence="1" type="ORF">FD00_GL000678</name>
</gene>
<name>A0A0R2EBP5_9LACO</name>